<dbReference type="InterPro" id="IPR013324">
    <property type="entry name" value="RNA_pol_sigma_r3/r4-like"/>
</dbReference>
<dbReference type="NCBIfam" id="TIGR02937">
    <property type="entry name" value="sigma70-ECF"/>
    <property type="match status" value="1"/>
</dbReference>
<organism evidence="7">
    <name type="scientific">hydrothermal vent metagenome</name>
    <dbReference type="NCBI Taxonomy" id="652676"/>
    <lineage>
        <taxon>unclassified sequences</taxon>
        <taxon>metagenomes</taxon>
        <taxon>ecological metagenomes</taxon>
    </lineage>
</organism>
<dbReference type="PANTHER" id="PTHR43133:SF51">
    <property type="entry name" value="RNA POLYMERASE SIGMA FACTOR"/>
    <property type="match status" value="1"/>
</dbReference>
<proteinExistence type="inferred from homology"/>
<protein>
    <recommendedName>
        <fullName evidence="8">RNA polymerase sigma factor RpoE</fullName>
    </recommendedName>
</protein>
<dbReference type="GO" id="GO:0006352">
    <property type="term" value="P:DNA-templated transcription initiation"/>
    <property type="evidence" value="ECO:0007669"/>
    <property type="project" value="InterPro"/>
</dbReference>
<evidence type="ECO:0000313" key="7">
    <source>
        <dbReference type="EMBL" id="VAX38988.1"/>
    </source>
</evidence>
<dbReference type="CDD" id="cd06171">
    <property type="entry name" value="Sigma70_r4"/>
    <property type="match status" value="1"/>
</dbReference>
<dbReference type="InterPro" id="IPR013325">
    <property type="entry name" value="RNA_pol_sigma_r2"/>
</dbReference>
<name>A0A3B1DS84_9ZZZZ</name>
<dbReference type="SUPFAM" id="SSF88659">
    <property type="entry name" value="Sigma3 and sigma4 domains of RNA polymerase sigma factors"/>
    <property type="match status" value="1"/>
</dbReference>
<dbReference type="AlphaFoldDB" id="A0A3B1DS84"/>
<dbReference type="GO" id="GO:0003677">
    <property type="term" value="F:DNA binding"/>
    <property type="evidence" value="ECO:0007669"/>
    <property type="project" value="InterPro"/>
</dbReference>
<evidence type="ECO:0008006" key="8">
    <source>
        <dbReference type="Google" id="ProtNLM"/>
    </source>
</evidence>
<accession>A0A3B1DS84</accession>
<comment type="similarity">
    <text evidence="1">Belongs to the sigma-70 factor family. ECF subfamily.</text>
</comment>
<reference evidence="7" key="1">
    <citation type="submission" date="2018-06" db="EMBL/GenBank/DDBJ databases">
        <authorList>
            <person name="Zhirakovskaya E."/>
        </authorList>
    </citation>
    <scope>NUCLEOTIDE SEQUENCE</scope>
</reference>
<keyword evidence="2" id="KW-0805">Transcription regulation</keyword>
<dbReference type="PANTHER" id="PTHR43133">
    <property type="entry name" value="RNA POLYMERASE ECF-TYPE SIGMA FACTO"/>
    <property type="match status" value="1"/>
</dbReference>
<dbReference type="Gene3D" id="1.10.10.10">
    <property type="entry name" value="Winged helix-like DNA-binding domain superfamily/Winged helix DNA-binding domain"/>
    <property type="match status" value="1"/>
</dbReference>
<dbReference type="InterPro" id="IPR013249">
    <property type="entry name" value="RNA_pol_sigma70_r4_t2"/>
</dbReference>
<keyword evidence="4" id="KW-0804">Transcription</keyword>
<evidence type="ECO:0000256" key="2">
    <source>
        <dbReference type="ARBA" id="ARBA00023015"/>
    </source>
</evidence>
<evidence type="ECO:0000259" key="6">
    <source>
        <dbReference type="Pfam" id="PF08281"/>
    </source>
</evidence>
<evidence type="ECO:0000256" key="3">
    <source>
        <dbReference type="ARBA" id="ARBA00023082"/>
    </source>
</evidence>
<dbReference type="EMBL" id="UOGK01000178">
    <property type="protein sequence ID" value="VAX38988.1"/>
    <property type="molecule type" value="Genomic_DNA"/>
</dbReference>
<dbReference type="Pfam" id="PF08281">
    <property type="entry name" value="Sigma70_r4_2"/>
    <property type="match status" value="1"/>
</dbReference>
<evidence type="ECO:0000259" key="5">
    <source>
        <dbReference type="Pfam" id="PF04542"/>
    </source>
</evidence>
<evidence type="ECO:0000256" key="4">
    <source>
        <dbReference type="ARBA" id="ARBA00023163"/>
    </source>
</evidence>
<sequence>MPKTIAQPLPGSPPKEAIVRLMDIHGSQVYSLALRFCGNPQNAADVVQETFLGAYKSWPGFRGDSTASTWLYRIAHRACKRFLGTEGRQGAHAVPLETDLPASGPVPDVLRTDETPLTEAVRHEAIEALQQEISRLPDGYRLPIILKEIAGLSVAETAEVLDMKEATVKTRLHRGRLALYNALTKSVPTRDAPPPAYDAQICLDLLNAKQEALDRGVPFPQMDTIVCERCRAVFLSMDITADLCLSSVSELPEDLRETILTHLDDAA</sequence>
<evidence type="ECO:0000256" key="1">
    <source>
        <dbReference type="ARBA" id="ARBA00010641"/>
    </source>
</evidence>
<dbReference type="InterPro" id="IPR014284">
    <property type="entry name" value="RNA_pol_sigma-70_dom"/>
</dbReference>
<gene>
    <name evidence="7" type="ORF">MNBD_PLANCTO03-927</name>
</gene>
<dbReference type="InterPro" id="IPR007627">
    <property type="entry name" value="RNA_pol_sigma70_r2"/>
</dbReference>
<dbReference type="Gene3D" id="1.10.1740.10">
    <property type="match status" value="1"/>
</dbReference>
<dbReference type="SUPFAM" id="SSF88946">
    <property type="entry name" value="Sigma2 domain of RNA polymerase sigma factors"/>
    <property type="match status" value="1"/>
</dbReference>
<dbReference type="GO" id="GO:0016987">
    <property type="term" value="F:sigma factor activity"/>
    <property type="evidence" value="ECO:0007669"/>
    <property type="project" value="UniProtKB-KW"/>
</dbReference>
<dbReference type="Pfam" id="PF04542">
    <property type="entry name" value="Sigma70_r2"/>
    <property type="match status" value="1"/>
</dbReference>
<feature type="domain" description="RNA polymerase sigma-70 region 2" evidence="5">
    <location>
        <begin position="23"/>
        <end position="88"/>
    </location>
</feature>
<dbReference type="InterPro" id="IPR039425">
    <property type="entry name" value="RNA_pol_sigma-70-like"/>
</dbReference>
<keyword evidence="3" id="KW-0731">Sigma factor</keyword>
<feature type="domain" description="RNA polymerase sigma factor 70 region 4 type 2" evidence="6">
    <location>
        <begin position="127"/>
        <end position="179"/>
    </location>
</feature>
<dbReference type="InterPro" id="IPR036388">
    <property type="entry name" value="WH-like_DNA-bd_sf"/>
</dbReference>